<keyword evidence="4 6" id="KW-0472">Membrane</keyword>
<sequence>MAAFYLFSLPSKGANFLSFLYKISLQIRYRMMGRLCFLIALCSLLEFYKRVFWAFVGFLLMDCLSSLKALLNKNGDFGCGFLIVGCFAKLWDVLVVFFMCFLGLKALQFSGHCKFRKGFSSVCSNGDEFDGGKKLSFNSGTTRVSRVTGNKTDNDCGGDQKFEETDDVLCSNWGFQRERRDSLVGYDKEGEENKECCNEDQVFDVMLLRKMVKAERQRANAAFCELEKERMAAASAADEAMAMILRLQNEKSSLQMQVNQLQRLSEEKHLYDQDLIHSLQWIILKHESERSLLEDRLRLCREKLRMYVKGEEWDQFDSVCPTPSATYSASSGSKFDDLLLNALDLDSSPM</sequence>
<dbReference type="PANTHER" id="PTHR31422:SF2">
    <property type="entry name" value="PROTEIN FLOURY 1-LIKE"/>
    <property type="match status" value="1"/>
</dbReference>
<dbReference type="Pfam" id="PF04576">
    <property type="entry name" value="Zein-binding"/>
    <property type="match status" value="1"/>
</dbReference>
<evidence type="ECO:0000256" key="1">
    <source>
        <dbReference type="ARBA" id="ARBA00004370"/>
    </source>
</evidence>
<accession>A0A7C9AP96</accession>
<feature type="coiled-coil region" evidence="5">
    <location>
        <begin position="237"/>
        <end position="267"/>
    </location>
</feature>
<proteinExistence type="predicted"/>
<reference evidence="8" key="1">
    <citation type="journal article" date="2013" name="J. Plant Res.">
        <title>Effect of fungi and light on seed germination of three Opuntia species from semiarid lands of central Mexico.</title>
        <authorList>
            <person name="Delgado-Sanchez P."/>
            <person name="Jimenez-Bremont J.F."/>
            <person name="Guerrero-Gonzalez Mde L."/>
            <person name="Flores J."/>
        </authorList>
    </citation>
    <scope>NUCLEOTIDE SEQUENCE</scope>
    <source>
        <tissue evidence="8">Cladode</tissue>
    </source>
</reference>
<evidence type="ECO:0000256" key="3">
    <source>
        <dbReference type="ARBA" id="ARBA00022989"/>
    </source>
</evidence>
<dbReference type="EMBL" id="GISG01256249">
    <property type="protein sequence ID" value="MBA4672714.1"/>
    <property type="molecule type" value="Transcribed_RNA"/>
</dbReference>
<evidence type="ECO:0000256" key="6">
    <source>
        <dbReference type="SAM" id="Phobius"/>
    </source>
</evidence>
<evidence type="ECO:0000313" key="8">
    <source>
        <dbReference type="EMBL" id="MBA4672714.1"/>
    </source>
</evidence>
<reference evidence="8" key="2">
    <citation type="submission" date="2020-07" db="EMBL/GenBank/DDBJ databases">
        <authorList>
            <person name="Vera ALvarez R."/>
            <person name="Arias-Moreno D.M."/>
            <person name="Jimenez-Jacinto V."/>
            <person name="Jimenez-Bremont J.F."/>
            <person name="Swaminathan K."/>
            <person name="Moose S.P."/>
            <person name="Guerrero-Gonzalez M.L."/>
            <person name="Marino-Ramirez L."/>
            <person name="Landsman D."/>
            <person name="Rodriguez-Kessler M."/>
            <person name="Delgado-Sanchez P."/>
        </authorList>
    </citation>
    <scope>NUCLEOTIDE SEQUENCE</scope>
    <source>
        <tissue evidence="8">Cladode</tissue>
    </source>
</reference>
<comment type="subcellular location">
    <subcellularLocation>
        <location evidence="1">Membrane</location>
    </subcellularLocation>
</comment>
<dbReference type="InterPro" id="IPR007656">
    <property type="entry name" value="GTD-bd"/>
</dbReference>
<feature type="domain" description="GTD-binding" evidence="7">
    <location>
        <begin position="203"/>
        <end position="301"/>
    </location>
</feature>
<evidence type="ECO:0000256" key="2">
    <source>
        <dbReference type="ARBA" id="ARBA00022692"/>
    </source>
</evidence>
<evidence type="ECO:0000256" key="5">
    <source>
        <dbReference type="SAM" id="Coils"/>
    </source>
</evidence>
<dbReference type="PANTHER" id="PTHR31422">
    <property type="entry name" value="BNAANNG28530D PROTEIN"/>
    <property type="match status" value="1"/>
</dbReference>
<dbReference type="GO" id="GO:0080115">
    <property type="term" value="F:myosin XI tail binding"/>
    <property type="evidence" value="ECO:0007669"/>
    <property type="project" value="UniProtKB-ARBA"/>
</dbReference>
<dbReference type="AlphaFoldDB" id="A0A7C9AP96"/>
<organism evidence="8">
    <name type="scientific">Opuntia streptacantha</name>
    <name type="common">Prickly pear cactus</name>
    <name type="synonym">Opuntia cardona</name>
    <dbReference type="NCBI Taxonomy" id="393608"/>
    <lineage>
        <taxon>Eukaryota</taxon>
        <taxon>Viridiplantae</taxon>
        <taxon>Streptophyta</taxon>
        <taxon>Embryophyta</taxon>
        <taxon>Tracheophyta</taxon>
        <taxon>Spermatophyta</taxon>
        <taxon>Magnoliopsida</taxon>
        <taxon>eudicotyledons</taxon>
        <taxon>Gunneridae</taxon>
        <taxon>Pentapetalae</taxon>
        <taxon>Caryophyllales</taxon>
        <taxon>Cactineae</taxon>
        <taxon>Cactaceae</taxon>
        <taxon>Opuntioideae</taxon>
        <taxon>Opuntia</taxon>
    </lineage>
</organism>
<feature type="transmembrane region" description="Helical" evidence="6">
    <location>
        <begin position="81"/>
        <end position="107"/>
    </location>
</feature>
<evidence type="ECO:0000259" key="7">
    <source>
        <dbReference type="PROSITE" id="PS51775"/>
    </source>
</evidence>
<keyword evidence="2 6" id="KW-0812">Transmembrane</keyword>
<name>A0A7C9AP96_OPUST</name>
<evidence type="ECO:0000256" key="4">
    <source>
        <dbReference type="ARBA" id="ARBA00023136"/>
    </source>
</evidence>
<keyword evidence="3 6" id="KW-1133">Transmembrane helix</keyword>
<dbReference type="GO" id="GO:0016020">
    <property type="term" value="C:membrane"/>
    <property type="evidence" value="ECO:0007669"/>
    <property type="project" value="UniProtKB-SubCell"/>
</dbReference>
<dbReference type="PROSITE" id="PS51775">
    <property type="entry name" value="GTD_BINDING"/>
    <property type="match status" value="1"/>
</dbReference>
<keyword evidence="5" id="KW-0175">Coiled coil</keyword>
<protein>
    <recommendedName>
        <fullName evidence="7">GTD-binding domain-containing protein</fullName>
    </recommendedName>
</protein>